<name>A0A7I8KN10_SPIIN</name>
<organism evidence="4 5">
    <name type="scientific">Spirodela intermedia</name>
    <name type="common">Intermediate duckweed</name>
    <dbReference type="NCBI Taxonomy" id="51605"/>
    <lineage>
        <taxon>Eukaryota</taxon>
        <taxon>Viridiplantae</taxon>
        <taxon>Streptophyta</taxon>
        <taxon>Embryophyta</taxon>
        <taxon>Tracheophyta</taxon>
        <taxon>Spermatophyta</taxon>
        <taxon>Magnoliopsida</taxon>
        <taxon>Liliopsida</taxon>
        <taxon>Araceae</taxon>
        <taxon>Lemnoideae</taxon>
        <taxon>Spirodela</taxon>
    </lineage>
</organism>
<dbReference type="PANTHER" id="PTHR31174">
    <property type="entry name" value="SEED MATURATION FAMILY PROTEIN"/>
    <property type="match status" value="1"/>
</dbReference>
<dbReference type="AlphaFoldDB" id="A0A7I8KN10"/>
<evidence type="ECO:0000313" key="4">
    <source>
        <dbReference type="EMBL" id="CAA7399199.1"/>
    </source>
</evidence>
<feature type="domain" description="SMP" evidence="3">
    <location>
        <begin position="195"/>
        <end position="253"/>
    </location>
</feature>
<evidence type="ECO:0000313" key="5">
    <source>
        <dbReference type="Proteomes" id="UP000663760"/>
    </source>
</evidence>
<evidence type="ECO:0000259" key="3">
    <source>
        <dbReference type="Pfam" id="PF04927"/>
    </source>
</evidence>
<keyword evidence="2" id="KW-0677">Repeat</keyword>
<gene>
    <name evidence="4" type="ORF">SI8410_07009869</name>
</gene>
<proteinExistence type="inferred from homology"/>
<evidence type="ECO:0000256" key="1">
    <source>
        <dbReference type="ARBA" id="ARBA00010733"/>
    </source>
</evidence>
<accession>A0A7I8KN10</accession>
<dbReference type="OrthoDB" id="2014755at2759"/>
<keyword evidence="5" id="KW-1185">Reference proteome</keyword>
<feature type="domain" description="SMP" evidence="3">
    <location>
        <begin position="130"/>
        <end position="187"/>
    </location>
</feature>
<evidence type="ECO:0000256" key="2">
    <source>
        <dbReference type="ARBA" id="ARBA00022737"/>
    </source>
</evidence>
<sequence>MSGREAEKAGEGEAVKYGDVFAVTGELAEQPVAPGDAAMMQRVEHLVTGHTQKGGPASLMQSAAAHNERAGFVRHRDVGGASAAHGVAVVELDVPGSRLVTEYVAGQVVGRRCEPTPVGPPLRAANAGSVTIGEALEAAALVAGDEAVEQSDAAAIQAAEARATGLHETPLGGVAAVAQSAAEMNAHTQWQSGKTTLREVLTGATEKMVADKAATMEDAEKVAAAELRNNPETGLRQGGVAATVMAAARLNEARLS</sequence>
<dbReference type="PANTHER" id="PTHR31174:SF7">
    <property type="entry name" value="LATE EMBRYOGENESIS ABUNDANT PROTEIN 31-RELATED"/>
    <property type="match status" value="1"/>
</dbReference>
<dbReference type="Proteomes" id="UP000663760">
    <property type="component" value="Chromosome 7"/>
</dbReference>
<dbReference type="InterPro" id="IPR042971">
    <property type="entry name" value="LEA_SMP"/>
</dbReference>
<comment type="similarity">
    <text evidence="1">Belongs to the LEA type SMP family.</text>
</comment>
<dbReference type="EMBL" id="LR746270">
    <property type="protein sequence ID" value="CAA7399199.1"/>
    <property type="molecule type" value="Genomic_DNA"/>
</dbReference>
<feature type="domain" description="SMP" evidence="3">
    <location>
        <begin position="15"/>
        <end position="70"/>
    </location>
</feature>
<reference evidence="4" key="1">
    <citation type="submission" date="2020-02" db="EMBL/GenBank/DDBJ databases">
        <authorList>
            <person name="Scholz U."/>
            <person name="Mascher M."/>
            <person name="Fiebig A."/>
        </authorList>
    </citation>
    <scope>NUCLEOTIDE SEQUENCE</scope>
</reference>
<protein>
    <recommendedName>
        <fullName evidence="3">SMP domain-containing protein</fullName>
    </recommendedName>
</protein>
<dbReference type="Pfam" id="PF04927">
    <property type="entry name" value="SMP"/>
    <property type="match status" value="3"/>
</dbReference>
<dbReference type="InterPro" id="IPR007011">
    <property type="entry name" value="LEA_SMP_dom"/>
</dbReference>